<dbReference type="EMBL" id="CP042266">
    <property type="protein sequence ID" value="QDY78254.1"/>
    <property type="molecule type" value="Genomic_DNA"/>
</dbReference>
<feature type="domain" description="PAS" evidence="3">
    <location>
        <begin position="266"/>
        <end position="338"/>
    </location>
</feature>
<dbReference type="Gene3D" id="3.30.450.20">
    <property type="entry name" value="PAS domain"/>
    <property type="match status" value="1"/>
</dbReference>
<dbReference type="InterPro" id="IPR001932">
    <property type="entry name" value="PPM-type_phosphatase-like_dom"/>
</dbReference>
<dbReference type="GO" id="GO:0016791">
    <property type="term" value="F:phosphatase activity"/>
    <property type="evidence" value="ECO:0007669"/>
    <property type="project" value="TreeGrafter"/>
</dbReference>
<dbReference type="SUPFAM" id="SSF55781">
    <property type="entry name" value="GAF domain-like"/>
    <property type="match status" value="2"/>
</dbReference>
<dbReference type="InterPro" id="IPR052016">
    <property type="entry name" value="Bact_Sigma-Reg"/>
</dbReference>
<dbReference type="Pfam" id="PF08447">
    <property type="entry name" value="PAS_3"/>
    <property type="match status" value="1"/>
</dbReference>
<feature type="domain" description="PAC" evidence="4">
    <location>
        <begin position="340"/>
        <end position="392"/>
    </location>
</feature>
<dbReference type="KEGG" id="sqz:FQU76_19120"/>
<evidence type="ECO:0000256" key="1">
    <source>
        <dbReference type="ARBA" id="ARBA00022801"/>
    </source>
</evidence>
<dbReference type="PROSITE" id="PS50112">
    <property type="entry name" value="PAS"/>
    <property type="match status" value="1"/>
</dbReference>
<evidence type="ECO:0000256" key="2">
    <source>
        <dbReference type="SAM" id="MobiDB-lite"/>
    </source>
</evidence>
<dbReference type="CDD" id="cd00130">
    <property type="entry name" value="PAS"/>
    <property type="match status" value="1"/>
</dbReference>
<dbReference type="Gene3D" id="3.30.450.40">
    <property type="match status" value="2"/>
</dbReference>
<dbReference type="SMART" id="SM00331">
    <property type="entry name" value="PP2C_SIG"/>
    <property type="match status" value="1"/>
</dbReference>
<dbReference type="InterPro" id="IPR036457">
    <property type="entry name" value="PPM-type-like_dom_sf"/>
</dbReference>
<dbReference type="PANTHER" id="PTHR43156">
    <property type="entry name" value="STAGE II SPORULATION PROTEIN E-RELATED"/>
    <property type="match status" value="1"/>
</dbReference>
<evidence type="ECO:0000313" key="6">
    <source>
        <dbReference type="Proteomes" id="UP000320580"/>
    </source>
</evidence>
<name>A0A5B8JCU8_9ACTN</name>
<feature type="compositionally biased region" description="Basic and acidic residues" evidence="2">
    <location>
        <begin position="228"/>
        <end position="237"/>
    </location>
</feature>
<dbReference type="PROSITE" id="PS50113">
    <property type="entry name" value="PAC"/>
    <property type="match status" value="1"/>
</dbReference>
<dbReference type="SUPFAM" id="SSF81606">
    <property type="entry name" value="PP2C-like"/>
    <property type="match status" value="1"/>
</dbReference>
<organism evidence="5 6">
    <name type="scientific">Streptomyces qinzhouensis</name>
    <dbReference type="NCBI Taxonomy" id="2599401"/>
    <lineage>
        <taxon>Bacteria</taxon>
        <taxon>Bacillati</taxon>
        <taxon>Actinomycetota</taxon>
        <taxon>Actinomycetes</taxon>
        <taxon>Kitasatosporales</taxon>
        <taxon>Streptomycetaceae</taxon>
        <taxon>Streptomyces</taxon>
    </lineage>
</organism>
<proteinExistence type="predicted"/>
<dbReference type="SMART" id="SM00065">
    <property type="entry name" value="GAF"/>
    <property type="match status" value="2"/>
</dbReference>
<sequence>MERPSPRGGRWPPMTAEDFGTGTEATDTEASDTRATSTGTDTGTGTGTGTGAADTGFRAGADPVREGVLRLLACPDPDCLLTTALRICPTGIGAYGGAVYLTDDDGWLRLTGYEGMDEESIRRFPVLAPDSPLPAAVAVRERRIVYGVSDDLAERYPDLPALRDAVRFAVVPLLVDERALGALVVQYDGPVPLPPPDDRLLTMVGGVYAHRLEHLLAREGPEQPPAREGTERPDRPGVRNGSTAPGPRDVRHDTDLHDFRRRSKSGRTRLDLAMSSGNIGSYEWDLPSGTVIADERTIRLFGLDPDRFDSLAESFLRTIHPDDVERIRAVLEESLKTGEHHAAHRVVWPDGTVHWLESKGTVQHNRAGEPRLLIGVIWDTTAQRERAKRRETRREFVLNVTNSFAAALSTQDVLDTMTGTVLPELGATALAIHLEHEGRLLLAGAVGYPQETLDRLRVMGSVDDNPMAEALRAGEPLFFRDRAEYQARFPDPRLRPAEAHGAYVFIPLTSADGTVGSCLISYAAPREFGPDDQIVTAAIAGILTQSLARARLSDLFRRRMTELQELMMPRALPRLPGFEIAARYVPAAEGMQVGGDWFDLLPRDDGGASLVIGDVEGHSAQAAGVMGQLRTALRAHADDGYRAEHLMARGNRTLWGLDTDRFATCCIVDVSPRAGHLQIVRAGHPAPLQAEPDGTVRELEVSGALPLGYAPNDRYPVYHGQLEPGSVLLMYTDGLVDTPDRSYEDAVAAVSRRLSAWMTRPQHGGTDRTADLEALAESLVSEGPAHPGYDDVAVLVVRRTSWESGPVKMNR</sequence>
<reference evidence="5 6" key="1">
    <citation type="submission" date="2019-07" db="EMBL/GenBank/DDBJ databases">
        <authorList>
            <person name="Zhu P."/>
        </authorList>
    </citation>
    <scope>NUCLEOTIDE SEQUENCE [LARGE SCALE GENOMIC DNA]</scope>
    <source>
        <strain evidence="5 6">SSL-25</strain>
    </source>
</reference>
<dbReference type="OrthoDB" id="118142at2"/>
<keyword evidence="1" id="KW-0378">Hydrolase</keyword>
<dbReference type="Pfam" id="PF13185">
    <property type="entry name" value="GAF_2"/>
    <property type="match status" value="2"/>
</dbReference>
<dbReference type="Proteomes" id="UP000320580">
    <property type="component" value="Chromosome"/>
</dbReference>
<gene>
    <name evidence="5" type="ORF">FQU76_19120</name>
</gene>
<dbReference type="AlphaFoldDB" id="A0A5B8JCU8"/>
<evidence type="ECO:0000313" key="5">
    <source>
        <dbReference type="EMBL" id="QDY78254.1"/>
    </source>
</evidence>
<feature type="region of interest" description="Disordered" evidence="2">
    <location>
        <begin position="217"/>
        <end position="262"/>
    </location>
</feature>
<dbReference type="PANTHER" id="PTHR43156:SF2">
    <property type="entry name" value="STAGE II SPORULATION PROTEIN E"/>
    <property type="match status" value="1"/>
</dbReference>
<dbReference type="InterPro" id="IPR029016">
    <property type="entry name" value="GAF-like_dom_sf"/>
</dbReference>
<dbReference type="InterPro" id="IPR000014">
    <property type="entry name" value="PAS"/>
</dbReference>
<dbReference type="Gene3D" id="2.10.70.100">
    <property type="match status" value="1"/>
</dbReference>
<dbReference type="InterPro" id="IPR000700">
    <property type="entry name" value="PAS-assoc_C"/>
</dbReference>
<dbReference type="Gene3D" id="3.60.40.10">
    <property type="entry name" value="PPM-type phosphatase domain"/>
    <property type="match status" value="1"/>
</dbReference>
<dbReference type="InterPro" id="IPR003018">
    <property type="entry name" value="GAF"/>
</dbReference>
<evidence type="ECO:0000259" key="4">
    <source>
        <dbReference type="PROSITE" id="PS50113"/>
    </source>
</evidence>
<dbReference type="InterPro" id="IPR035965">
    <property type="entry name" value="PAS-like_dom_sf"/>
</dbReference>
<dbReference type="Pfam" id="PF07228">
    <property type="entry name" value="SpoIIE"/>
    <property type="match status" value="1"/>
</dbReference>
<dbReference type="InterPro" id="IPR013655">
    <property type="entry name" value="PAS_fold_3"/>
</dbReference>
<feature type="compositionally biased region" description="Basic and acidic residues" evidence="2">
    <location>
        <begin position="248"/>
        <end position="258"/>
    </location>
</feature>
<accession>A0A5B8JCU8</accession>
<dbReference type="SUPFAM" id="SSF55785">
    <property type="entry name" value="PYP-like sensor domain (PAS domain)"/>
    <property type="match status" value="1"/>
</dbReference>
<evidence type="ECO:0000259" key="3">
    <source>
        <dbReference type="PROSITE" id="PS50112"/>
    </source>
</evidence>
<keyword evidence="6" id="KW-1185">Reference proteome</keyword>
<feature type="region of interest" description="Disordered" evidence="2">
    <location>
        <begin position="1"/>
        <end position="57"/>
    </location>
</feature>
<protein>
    <submittedName>
        <fullName evidence="5">SpoIIE family protein phosphatase</fullName>
    </submittedName>
</protein>